<organism evidence="2 3">
    <name type="scientific">Hibiscus syriacus</name>
    <name type="common">Rose of Sharon</name>
    <dbReference type="NCBI Taxonomy" id="106335"/>
    <lineage>
        <taxon>Eukaryota</taxon>
        <taxon>Viridiplantae</taxon>
        <taxon>Streptophyta</taxon>
        <taxon>Embryophyta</taxon>
        <taxon>Tracheophyta</taxon>
        <taxon>Spermatophyta</taxon>
        <taxon>Magnoliopsida</taxon>
        <taxon>eudicotyledons</taxon>
        <taxon>Gunneridae</taxon>
        <taxon>Pentapetalae</taxon>
        <taxon>rosids</taxon>
        <taxon>malvids</taxon>
        <taxon>Malvales</taxon>
        <taxon>Malvaceae</taxon>
        <taxon>Malvoideae</taxon>
        <taxon>Hibiscus</taxon>
    </lineage>
</organism>
<dbReference type="EMBL" id="VEPZ02001498">
    <property type="protein sequence ID" value="KAE8670822.1"/>
    <property type="molecule type" value="Genomic_DNA"/>
</dbReference>
<dbReference type="Gene3D" id="1.10.287.1490">
    <property type="match status" value="1"/>
</dbReference>
<proteinExistence type="predicted"/>
<feature type="coiled-coil region" evidence="1">
    <location>
        <begin position="2"/>
        <end position="92"/>
    </location>
</feature>
<keyword evidence="1" id="KW-0175">Coiled coil</keyword>
<comment type="caution">
    <text evidence="2">The sequence shown here is derived from an EMBL/GenBank/DDBJ whole genome shotgun (WGS) entry which is preliminary data.</text>
</comment>
<dbReference type="OrthoDB" id="2441647at2759"/>
<dbReference type="GO" id="GO:0005200">
    <property type="term" value="F:structural constituent of cytoskeleton"/>
    <property type="evidence" value="ECO:0007669"/>
    <property type="project" value="TreeGrafter"/>
</dbReference>
<evidence type="ECO:0000313" key="3">
    <source>
        <dbReference type="Proteomes" id="UP000436088"/>
    </source>
</evidence>
<feature type="coiled-coil region" evidence="1">
    <location>
        <begin position="128"/>
        <end position="267"/>
    </location>
</feature>
<accession>A0A6A2X6R8</accession>
<name>A0A6A2X6R8_HIBSY</name>
<dbReference type="GO" id="GO:0005856">
    <property type="term" value="C:cytoskeleton"/>
    <property type="evidence" value="ECO:0007669"/>
    <property type="project" value="TreeGrafter"/>
</dbReference>
<sequence length="277" mass="31404">MADSIKQELEAANMEIADLKRKMTATSEEKDALNSDYLASLSKVREPEEIIKSLKLESKRSENKISQLMVEIEDLRREVDPLKEENITVKQELESVRGEVSDLQPKLECAENQVTELSYNLNATVEDNKSLHSKLSEALNEVQQAQDKIQELMTGLSRSKDELVEKEEVLNLKELHEVHVNQSSAQIKELEAHVASLELELELLQAASRDMAAQIENKASEAEQLGEQNIGLQSRISELEMMSKKGEEELERQINNQQRMLEEQGESYKKLTGMPTG</sequence>
<evidence type="ECO:0000256" key="1">
    <source>
        <dbReference type="SAM" id="Coils"/>
    </source>
</evidence>
<evidence type="ECO:0000313" key="2">
    <source>
        <dbReference type="EMBL" id="KAE8670822.1"/>
    </source>
</evidence>
<dbReference type="AlphaFoldDB" id="A0A6A2X6R8"/>
<dbReference type="PANTHER" id="PTHR47357">
    <property type="entry name" value="COP1-INTERACTIVE PROTEIN 1"/>
    <property type="match status" value="1"/>
</dbReference>
<keyword evidence="3" id="KW-1185">Reference proteome</keyword>
<gene>
    <name evidence="2" type="ORF">F3Y22_tig00112072pilonHSYRG00013</name>
</gene>
<dbReference type="Proteomes" id="UP000436088">
    <property type="component" value="Unassembled WGS sequence"/>
</dbReference>
<reference evidence="2" key="1">
    <citation type="submission" date="2019-09" db="EMBL/GenBank/DDBJ databases">
        <title>Draft genome information of white flower Hibiscus syriacus.</title>
        <authorList>
            <person name="Kim Y.-M."/>
        </authorList>
    </citation>
    <scope>NUCLEOTIDE SEQUENCE [LARGE SCALE GENOMIC DNA]</scope>
    <source>
        <strain evidence="2">YM2019G1</strain>
    </source>
</reference>
<dbReference type="PANTHER" id="PTHR47357:SF1">
    <property type="entry name" value="SPINDLE POLE BODY COMPONENT 110"/>
    <property type="match status" value="1"/>
</dbReference>
<protein>
    <submittedName>
        <fullName evidence="2">Uncharacterized protein</fullName>
    </submittedName>
</protein>